<dbReference type="Proteomes" id="UP000289437">
    <property type="component" value="Unassembled WGS sequence"/>
</dbReference>
<dbReference type="AlphaFoldDB" id="A0A4Q0T4D9"/>
<name>A0A4Q0T4D9_9BACT</name>
<gene>
    <name evidence="1" type="ORF">GRAN_1122</name>
</gene>
<evidence type="ECO:0000313" key="2">
    <source>
        <dbReference type="Proteomes" id="UP000289437"/>
    </source>
</evidence>
<organism evidence="1 2">
    <name type="scientific">Granulicella sibirica</name>
    <dbReference type="NCBI Taxonomy" id="2479048"/>
    <lineage>
        <taxon>Bacteria</taxon>
        <taxon>Pseudomonadati</taxon>
        <taxon>Acidobacteriota</taxon>
        <taxon>Terriglobia</taxon>
        <taxon>Terriglobales</taxon>
        <taxon>Acidobacteriaceae</taxon>
        <taxon>Granulicella</taxon>
    </lineage>
</organism>
<dbReference type="RefSeq" id="WP_128911922.1">
    <property type="nucleotide sequence ID" value="NZ_RDSM01000001.1"/>
</dbReference>
<reference evidence="1 2" key="1">
    <citation type="submission" date="2018-11" db="EMBL/GenBank/DDBJ databases">
        <authorList>
            <person name="Mardanov A.V."/>
            <person name="Ravin N.V."/>
            <person name="Dedysh S.N."/>
        </authorList>
    </citation>
    <scope>NUCLEOTIDE SEQUENCE [LARGE SCALE GENOMIC DNA]</scope>
    <source>
        <strain evidence="1 2">AF10</strain>
    </source>
</reference>
<dbReference type="OrthoDB" id="122283at2"/>
<accession>A0A4Q0T4D9</accession>
<keyword evidence="2" id="KW-1185">Reference proteome</keyword>
<dbReference type="EMBL" id="RDSM01000001">
    <property type="protein sequence ID" value="RXH57812.1"/>
    <property type="molecule type" value="Genomic_DNA"/>
</dbReference>
<dbReference type="Pfam" id="PF22668">
    <property type="entry name" value="DUF7009"/>
    <property type="match status" value="1"/>
</dbReference>
<comment type="caution">
    <text evidence="1">The sequence shown here is derived from an EMBL/GenBank/DDBJ whole genome shotgun (WGS) entry which is preliminary data.</text>
</comment>
<dbReference type="InterPro" id="IPR053825">
    <property type="entry name" value="DUF7009"/>
</dbReference>
<protein>
    <submittedName>
        <fullName evidence="1">Uncharacterized protein</fullName>
    </submittedName>
</protein>
<proteinExistence type="predicted"/>
<sequence length="127" mass="13973">MKLRIKGNSLRLRISRSEMDRLVESGRIEDTVQFTPVAGESFTYSLEHERGARKIAVRYAPGNVAVVVPTASVMRWTDESEVGIYDSLALDASTSLELILEKDFACIDGSDADNTDTFQNPNEAAAC</sequence>
<evidence type="ECO:0000313" key="1">
    <source>
        <dbReference type="EMBL" id="RXH57812.1"/>
    </source>
</evidence>
<reference evidence="2" key="2">
    <citation type="submission" date="2019-02" db="EMBL/GenBank/DDBJ databases">
        <title>Granulicella sibirica sp. nov., a psychrotolerant acidobacterium isolated from an organic soil layer in forested tundra, West Siberia.</title>
        <authorList>
            <person name="Oshkin I.Y."/>
            <person name="Kulichevskaya I.S."/>
            <person name="Rijpstra W.I.C."/>
            <person name="Sinninghe Damste J.S."/>
            <person name="Rakitin A.L."/>
            <person name="Ravin N.V."/>
            <person name="Dedysh S.N."/>
        </authorList>
    </citation>
    <scope>NUCLEOTIDE SEQUENCE [LARGE SCALE GENOMIC DNA]</scope>
    <source>
        <strain evidence="2">AF10</strain>
    </source>
</reference>